<name>C0PLA8_MAIZE</name>
<accession>C0PLA8</accession>
<reference evidence="1" key="1">
    <citation type="journal article" date="2009" name="PLoS Genet.">
        <title>Sequencing, mapping, and analysis of 27,455 maize full-length cDNAs.</title>
        <authorList>
            <person name="Soderlund C."/>
            <person name="Descour A."/>
            <person name="Kudrna D."/>
            <person name="Bomhoff M."/>
            <person name="Boyd L."/>
            <person name="Currie J."/>
            <person name="Angelova A."/>
            <person name="Collura K."/>
            <person name="Wissotski M."/>
            <person name="Ashley E."/>
            <person name="Morrow D."/>
            <person name="Fernandes J."/>
            <person name="Walbot V."/>
            <person name="Yu Y."/>
        </authorList>
    </citation>
    <scope>NUCLEOTIDE SEQUENCE</scope>
    <source>
        <strain evidence="1">B73</strain>
    </source>
</reference>
<protein>
    <submittedName>
        <fullName evidence="1">Uncharacterized protein</fullName>
    </submittedName>
</protein>
<dbReference type="AlphaFoldDB" id="C0PLA8"/>
<organism evidence="1">
    <name type="scientific">Zea mays</name>
    <name type="common">Maize</name>
    <dbReference type="NCBI Taxonomy" id="4577"/>
    <lineage>
        <taxon>Eukaryota</taxon>
        <taxon>Viridiplantae</taxon>
        <taxon>Streptophyta</taxon>
        <taxon>Embryophyta</taxon>
        <taxon>Tracheophyta</taxon>
        <taxon>Spermatophyta</taxon>
        <taxon>Magnoliopsida</taxon>
        <taxon>Liliopsida</taxon>
        <taxon>Poales</taxon>
        <taxon>Poaceae</taxon>
        <taxon>PACMAD clade</taxon>
        <taxon>Panicoideae</taxon>
        <taxon>Andropogonodae</taxon>
        <taxon>Andropogoneae</taxon>
        <taxon>Tripsacinae</taxon>
        <taxon>Zea</taxon>
    </lineage>
</organism>
<evidence type="ECO:0000313" key="1">
    <source>
        <dbReference type="EMBL" id="ACN35974.1"/>
    </source>
</evidence>
<reference evidence="1" key="2">
    <citation type="submission" date="2012-06" db="EMBL/GenBank/DDBJ databases">
        <authorList>
            <person name="Yu Y."/>
            <person name="Currie J."/>
            <person name="Lomeli R."/>
            <person name="Angelova A."/>
            <person name="Collura K."/>
            <person name="Wissotski M."/>
            <person name="Campos D."/>
            <person name="Kudrna D."/>
            <person name="Golser W."/>
            <person name="Ashely E."/>
            <person name="Descour A."/>
            <person name="Fernandes J."/>
            <person name="Soderlund C."/>
            <person name="Walbot V."/>
        </authorList>
    </citation>
    <scope>NUCLEOTIDE SEQUENCE</scope>
    <source>
        <strain evidence="1">B73</strain>
    </source>
</reference>
<proteinExistence type="evidence at transcript level"/>
<dbReference type="EMBL" id="BT069077">
    <property type="protein sequence ID" value="ACN35974.1"/>
    <property type="molecule type" value="mRNA"/>
</dbReference>
<sequence length="63" mass="7439">MNSTVPLQKQSAMKSQHETYLKDKPHMSNHLQHTEYGIISLMEKLEIYSTKVAETEKYLKMRI</sequence>